<dbReference type="Pfam" id="PF13930">
    <property type="entry name" value="Endonuclea_NS_2"/>
    <property type="match status" value="1"/>
</dbReference>
<gene>
    <name evidence="2" type="ORF">LTT95_01010</name>
</gene>
<dbReference type="Proteomes" id="UP001430360">
    <property type="component" value="Unassembled WGS sequence"/>
</dbReference>
<sequence>MGILDGLGNAASQAGGFFKGAGEVLWETGEGVVTLGGNALKASYDLSPAGLAVDGVTGLYEQATGNTLDAPEWLPSAARGGERMEAAAEVVSTLARNPGLLVDAVVDPIKADWQAGNYGEAIGRGATELVLAVVGTKGADKAAKGAKVADAADTAADAARVADRADAAGDAGRTTAARGADEADLGDILADADSGRTVGGRRVLAFESMDDFNLAANAARPDTVYEFGNYRWTTDDQARVIRAEGRVDLEPVGRNDAGLQRDIGNEGRATDVGFHIIADRLAGPTNRLNVVPGNGKPIGDGLPNLNNGEYKRFENELARLAGDGHEVDMRVSPQYNPGNTSNRPDTFVAEYRVDGGDWIDQTFPNK</sequence>
<accession>A0ABS8U9E4</accession>
<keyword evidence="2" id="KW-0378">Hydrolase</keyword>
<name>A0ABS8U9E4_9GAMM</name>
<reference evidence="2" key="1">
    <citation type="submission" date="2021-12" db="EMBL/GenBank/DDBJ databases">
        <authorList>
            <person name="Ulrich A."/>
        </authorList>
    </citation>
    <scope>NUCLEOTIDE SEQUENCE</scope>
    <source>
        <strain evidence="2">A1P009</strain>
    </source>
</reference>
<feature type="domain" description="Type VII secretion system protein EssD-like" evidence="1">
    <location>
        <begin position="222"/>
        <end position="354"/>
    </location>
</feature>
<reference evidence="2" key="2">
    <citation type="journal article" date="2022" name="Syst. Appl. Microbiol.">
        <title>Physiological and genomic characterisation of Luteimonas fraxinea sp. nov., a bacterial species associated with trees tolerant to ash dieback.</title>
        <authorList>
            <person name="Ulrich K."/>
            <person name="Becker R."/>
            <person name="Behrendt U."/>
            <person name="Kube M."/>
            <person name="Schneck V."/>
            <person name="Ulrich A."/>
        </authorList>
    </citation>
    <scope>NUCLEOTIDE SEQUENCE</scope>
    <source>
        <strain evidence="2">A1P009</strain>
    </source>
</reference>
<evidence type="ECO:0000313" key="3">
    <source>
        <dbReference type="Proteomes" id="UP001430360"/>
    </source>
</evidence>
<comment type="caution">
    <text evidence="2">The sequence shown here is derived from an EMBL/GenBank/DDBJ whole genome shotgun (WGS) entry which is preliminary data.</text>
</comment>
<dbReference type="GO" id="GO:0004519">
    <property type="term" value="F:endonuclease activity"/>
    <property type="evidence" value="ECO:0007669"/>
    <property type="project" value="UniProtKB-KW"/>
</dbReference>
<proteinExistence type="predicted"/>
<dbReference type="EMBL" id="JAJQKU010000001">
    <property type="protein sequence ID" value="MCD9095522.1"/>
    <property type="molecule type" value="Genomic_DNA"/>
</dbReference>
<protein>
    <submittedName>
        <fullName evidence="2">DNA/RNA non-specific endonuclease</fullName>
    </submittedName>
</protein>
<dbReference type="RefSeq" id="WP_232134061.1">
    <property type="nucleotide sequence ID" value="NZ_CP089507.1"/>
</dbReference>
<evidence type="ECO:0000259" key="1">
    <source>
        <dbReference type="Pfam" id="PF13930"/>
    </source>
</evidence>
<keyword evidence="2" id="KW-0255">Endonuclease</keyword>
<dbReference type="InterPro" id="IPR044927">
    <property type="entry name" value="Endonuclea_NS_2"/>
</dbReference>
<keyword evidence="3" id="KW-1185">Reference proteome</keyword>
<evidence type="ECO:0000313" key="2">
    <source>
        <dbReference type="EMBL" id="MCD9095522.1"/>
    </source>
</evidence>
<keyword evidence="2" id="KW-0540">Nuclease</keyword>
<organism evidence="2 3">
    <name type="scientific">Luteimonas fraxinea</name>
    <dbReference type="NCBI Taxonomy" id="2901869"/>
    <lineage>
        <taxon>Bacteria</taxon>
        <taxon>Pseudomonadati</taxon>
        <taxon>Pseudomonadota</taxon>
        <taxon>Gammaproteobacteria</taxon>
        <taxon>Lysobacterales</taxon>
        <taxon>Lysobacteraceae</taxon>
        <taxon>Luteimonas</taxon>
    </lineage>
</organism>